<organism evidence="2 3">
    <name type="scientific">Novibacillus thermophilus</name>
    <dbReference type="NCBI Taxonomy" id="1471761"/>
    <lineage>
        <taxon>Bacteria</taxon>
        <taxon>Bacillati</taxon>
        <taxon>Bacillota</taxon>
        <taxon>Bacilli</taxon>
        <taxon>Bacillales</taxon>
        <taxon>Thermoactinomycetaceae</taxon>
        <taxon>Novibacillus</taxon>
    </lineage>
</organism>
<feature type="transmembrane region" description="Helical" evidence="1">
    <location>
        <begin position="6"/>
        <end position="27"/>
    </location>
</feature>
<proteinExistence type="predicted"/>
<accession>A0A1U9K7T7</accession>
<sequence length="122" mass="13299">MANNGKDFWCGTIVGGLIGAAAALLLAPKAGRDARSDLNRQWVTVKDKTQEVGRTVKHKAKEVGQTVREQSGDIVEKIVYPKGDSGEEMQEAVSDMAEVVEGAVKDTVAQIEKESEEERERK</sequence>
<dbReference type="KEGG" id="ntr:B0W44_10075"/>
<name>A0A1U9K7T7_9BACL</name>
<keyword evidence="1" id="KW-0472">Membrane</keyword>
<evidence type="ECO:0000313" key="2">
    <source>
        <dbReference type="EMBL" id="AQS56063.1"/>
    </source>
</evidence>
<keyword evidence="3" id="KW-1185">Reference proteome</keyword>
<dbReference type="InterPro" id="IPR052928">
    <property type="entry name" value="Desiccation-related_membrane"/>
</dbReference>
<dbReference type="Pfam" id="PF12732">
    <property type="entry name" value="YtxH"/>
    <property type="match status" value="1"/>
</dbReference>
<gene>
    <name evidence="2" type="ORF">B0W44_10075</name>
</gene>
<reference evidence="2 3" key="1">
    <citation type="journal article" date="2015" name="Int. J. Syst. Evol. Microbiol.">
        <title>Novibacillus thermophilus gen. nov., sp. nov., a Gram-staining-negative and moderately thermophilic member of the family Thermoactinomycetaceae.</title>
        <authorList>
            <person name="Yang G."/>
            <person name="Chen J."/>
            <person name="Zhou S."/>
        </authorList>
    </citation>
    <scope>NUCLEOTIDE SEQUENCE [LARGE SCALE GENOMIC DNA]</scope>
    <source>
        <strain evidence="2 3">SG-1</strain>
    </source>
</reference>
<dbReference type="PANTHER" id="PTHR35792:SF1">
    <property type="entry name" value="SLL0268 PROTEIN"/>
    <property type="match status" value="1"/>
</dbReference>
<evidence type="ECO:0000256" key="1">
    <source>
        <dbReference type="SAM" id="Phobius"/>
    </source>
</evidence>
<dbReference type="InterPro" id="IPR024623">
    <property type="entry name" value="YtxH"/>
</dbReference>
<keyword evidence="1" id="KW-0812">Transmembrane</keyword>
<dbReference type="STRING" id="1471761.B0W44_10075"/>
<dbReference type="Proteomes" id="UP000188603">
    <property type="component" value="Chromosome"/>
</dbReference>
<evidence type="ECO:0000313" key="3">
    <source>
        <dbReference type="Proteomes" id="UP000188603"/>
    </source>
</evidence>
<protein>
    <recommendedName>
        <fullName evidence="4">General stress protein</fullName>
    </recommendedName>
</protein>
<keyword evidence="1" id="KW-1133">Transmembrane helix</keyword>
<dbReference type="AlphaFoldDB" id="A0A1U9K7T7"/>
<dbReference type="EMBL" id="CP019699">
    <property type="protein sequence ID" value="AQS56063.1"/>
    <property type="molecule type" value="Genomic_DNA"/>
</dbReference>
<evidence type="ECO:0008006" key="4">
    <source>
        <dbReference type="Google" id="ProtNLM"/>
    </source>
</evidence>
<dbReference type="RefSeq" id="WP_077719924.1">
    <property type="nucleotide sequence ID" value="NZ_CP019699.1"/>
</dbReference>
<dbReference type="OrthoDB" id="10006767at2"/>
<dbReference type="PANTHER" id="PTHR35792">
    <property type="entry name" value="GENERAL STRESS PROTEIN"/>
    <property type="match status" value="1"/>
</dbReference>